<name>A0A1M5H562_9BACT</name>
<evidence type="ECO:0000313" key="1">
    <source>
        <dbReference type="EMBL" id="SHG11036.1"/>
    </source>
</evidence>
<evidence type="ECO:0000313" key="2">
    <source>
        <dbReference type="Proteomes" id="UP000184368"/>
    </source>
</evidence>
<proteinExistence type="predicted"/>
<dbReference type="OrthoDB" id="1119698at2"/>
<dbReference type="EMBL" id="FQUO01000018">
    <property type="protein sequence ID" value="SHG11036.1"/>
    <property type="molecule type" value="Genomic_DNA"/>
</dbReference>
<organism evidence="1 2">
    <name type="scientific">Cnuella takakiae</name>
    <dbReference type="NCBI Taxonomy" id="1302690"/>
    <lineage>
        <taxon>Bacteria</taxon>
        <taxon>Pseudomonadati</taxon>
        <taxon>Bacteroidota</taxon>
        <taxon>Chitinophagia</taxon>
        <taxon>Chitinophagales</taxon>
        <taxon>Chitinophagaceae</taxon>
        <taxon>Cnuella</taxon>
    </lineage>
</organism>
<keyword evidence="2" id="KW-1185">Reference proteome</keyword>
<dbReference type="STRING" id="1302690.BUE76_03730"/>
<dbReference type="Proteomes" id="UP000184368">
    <property type="component" value="Unassembled WGS sequence"/>
</dbReference>
<dbReference type="NCBIfam" id="TIGR04256">
    <property type="entry name" value="GxxExxY"/>
    <property type="match status" value="1"/>
</dbReference>
<reference evidence="1 2" key="1">
    <citation type="submission" date="2016-11" db="EMBL/GenBank/DDBJ databases">
        <authorList>
            <person name="Jaros S."/>
            <person name="Januszkiewicz K."/>
            <person name="Wedrychowicz H."/>
        </authorList>
    </citation>
    <scope>NUCLEOTIDE SEQUENCE [LARGE SCALE GENOMIC DNA]</scope>
    <source>
        <strain evidence="1 2">DSM 26897</strain>
    </source>
</reference>
<dbReference type="InterPro" id="IPR026350">
    <property type="entry name" value="GxxExxY"/>
</dbReference>
<accession>A0A1M5H562</accession>
<dbReference type="AlphaFoldDB" id="A0A1M5H562"/>
<gene>
    <name evidence="1" type="ORF">SAMN05444008_11834</name>
</gene>
<dbReference type="Pfam" id="PF13366">
    <property type="entry name" value="PDDEXK_3"/>
    <property type="match status" value="1"/>
</dbReference>
<protein>
    <submittedName>
        <fullName evidence="1">GxxExxY protein</fullName>
    </submittedName>
</protein>
<sequence>MAQSYTEGFYKPLSEREHWLAKQIVDIAYHIHKALGPGLLESVYEKCFCYELKKRGIPYKKQSSTPINYDHLIIDDGLRIDILVDDLVIIELKAQENYHPVWEAQLLSYLKLTGKRLGYLINFHVPLMKDGIKRRIN</sequence>
<dbReference type="RefSeq" id="WP_073046875.1">
    <property type="nucleotide sequence ID" value="NZ_FQUO01000018.1"/>
</dbReference>